<dbReference type="InterPro" id="IPR058163">
    <property type="entry name" value="LysR-type_TF_proteobact-type"/>
</dbReference>
<organism evidence="6 7">
    <name type="scientific">Pseudomonas fragi</name>
    <dbReference type="NCBI Taxonomy" id="296"/>
    <lineage>
        <taxon>Bacteria</taxon>
        <taxon>Pseudomonadati</taxon>
        <taxon>Pseudomonadota</taxon>
        <taxon>Gammaproteobacteria</taxon>
        <taxon>Pseudomonadales</taxon>
        <taxon>Pseudomonadaceae</taxon>
        <taxon>Pseudomonas</taxon>
    </lineage>
</organism>
<keyword evidence="2" id="KW-0805">Transcription regulation</keyword>
<dbReference type="PROSITE" id="PS50931">
    <property type="entry name" value="HTH_LYSR"/>
    <property type="match status" value="1"/>
</dbReference>
<comment type="similarity">
    <text evidence="1">Belongs to the LysR transcriptional regulatory family.</text>
</comment>
<gene>
    <name evidence="6" type="primary">dmlR_9</name>
    <name evidence="6" type="ORF">NCTC10754_03151</name>
</gene>
<proteinExistence type="inferred from homology"/>
<dbReference type="GO" id="GO:0003700">
    <property type="term" value="F:DNA-binding transcription factor activity"/>
    <property type="evidence" value="ECO:0007669"/>
    <property type="project" value="InterPro"/>
</dbReference>
<dbReference type="PANTHER" id="PTHR30537">
    <property type="entry name" value="HTH-TYPE TRANSCRIPTIONAL REGULATOR"/>
    <property type="match status" value="1"/>
</dbReference>
<dbReference type="Pfam" id="PF03466">
    <property type="entry name" value="LysR_substrate"/>
    <property type="match status" value="1"/>
</dbReference>
<evidence type="ECO:0000256" key="4">
    <source>
        <dbReference type="ARBA" id="ARBA00023163"/>
    </source>
</evidence>
<reference evidence="6 7" key="1">
    <citation type="submission" date="2019-02" db="EMBL/GenBank/DDBJ databases">
        <authorList>
            <consortium name="Pathogen Informatics"/>
        </authorList>
    </citation>
    <scope>NUCLEOTIDE SEQUENCE [LARGE SCALE GENOMIC DNA]</scope>
    <source>
        <strain evidence="6 7">3012STDY7103891</strain>
    </source>
</reference>
<dbReference type="Gene3D" id="3.40.190.290">
    <property type="match status" value="1"/>
</dbReference>
<evidence type="ECO:0000256" key="3">
    <source>
        <dbReference type="ARBA" id="ARBA00023125"/>
    </source>
</evidence>
<dbReference type="CDD" id="cd08422">
    <property type="entry name" value="PBP2_CrgA_like"/>
    <property type="match status" value="1"/>
</dbReference>
<sequence>MNLLAAIASFIKVVETGSIVGAAKNLGLSAAAVSQTINRLEEHLGARLLHRTTRSMALTESGALYYARVRRVAADLESAQMAISAGETELQGRLCIASTSAFGRHVLAPLIAGFAARHPRLRLELCTTDGKINHIQDGIDLSLRIKPQLEEGIVARKIASVPFVVCASPAYLERAGIPRSPEDLQRHACLAFRYPLDGRLLRWGFFREGEHYYVALNFTAISDDIDALTQMAIYGAGIARLAEFVAAPHVDSGRLIALLKHSHDSSQSCVEPLDIYACVQDRSALTAKVKAFMDYLTENLDKRWLRDAPINLSCSRGKLQFSRHLQRHWTKSDRKIMYGELFRPVLRVKREPHPYP</sequence>
<evidence type="ECO:0000256" key="1">
    <source>
        <dbReference type="ARBA" id="ARBA00009437"/>
    </source>
</evidence>
<accession>A0A449IM93</accession>
<dbReference type="InterPro" id="IPR000847">
    <property type="entry name" value="LysR_HTH_N"/>
</dbReference>
<dbReference type="GO" id="GO:0043565">
    <property type="term" value="F:sequence-specific DNA binding"/>
    <property type="evidence" value="ECO:0007669"/>
    <property type="project" value="TreeGrafter"/>
</dbReference>
<evidence type="ECO:0000256" key="2">
    <source>
        <dbReference type="ARBA" id="ARBA00023015"/>
    </source>
</evidence>
<evidence type="ECO:0000313" key="7">
    <source>
        <dbReference type="Proteomes" id="UP000330809"/>
    </source>
</evidence>
<dbReference type="GO" id="GO:0006351">
    <property type="term" value="P:DNA-templated transcription"/>
    <property type="evidence" value="ECO:0007669"/>
    <property type="project" value="TreeGrafter"/>
</dbReference>
<dbReference type="SUPFAM" id="SSF53850">
    <property type="entry name" value="Periplasmic binding protein-like II"/>
    <property type="match status" value="1"/>
</dbReference>
<dbReference type="InterPro" id="IPR036388">
    <property type="entry name" value="WH-like_DNA-bd_sf"/>
</dbReference>
<dbReference type="AlphaFoldDB" id="A0A449IM93"/>
<dbReference type="InterPro" id="IPR036390">
    <property type="entry name" value="WH_DNA-bd_sf"/>
</dbReference>
<dbReference type="FunFam" id="1.10.10.10:FF:000001">
    <property type="entry name" value="LysR family transcriptional regulator"/>
    <property type="match status" value="1"/>
</dbReference>
<dbReference type="EMBL" id="CAACYJ010000035">
    <property type="protein sequence ID" value="VFB20532.1"/>
    <property type="molecule type" value="Genomic_DNA"/>
</dbReference>
<evidence type="ECO:0000259" key="5">
    <source>
        <dbReference type="PROSITE" id="PS50931"/>
    </source>
</evidence>
<evidence type="ECO:0000313" key="6">
    <source>
        <dbReference type="EMBL" id="VFB20532.1"/>
    </source>
</evidence>
<keyword evidence="4" id="KW-0804">Transcription</keyword>
<name>A0A449IM93_PSEFR</name>
<dbReference type="Proteomes" id="UP000330809">
    <property type="component" value="Unassembled WGS sequence"/>
</dbReference>
<keyword evidence="3" id="KW-0238">DNA-binding</keyword>
<feature type="domain" description="HTH lysR-type" evidence="5">
    <location>
        <begin position="1"/>
        <end position="59"/>
    </location>
</feature>
<protein>
    <submittedName>
        <fullName evidence="6">LysR family transcriptional regulator</fullName>
    </submittedName>
</protein>
<dbReference type="SUPFAM" id="SSF46785">
    <property type="entry name" value="Winged helix' DNA-binding domain"/>
    <property type="match status" value="1"/>
</dbReference>
<dbReference type="Pfam" id="PF00126">
    <property type="entry name" value="HTH_1"/>
    <property type="match status" value="1"/>
</dbReference>
<dbReference type="Gene3D" id="1.10.10.10">
    <property type="entry name" value="Winged helix-like DNA-binding domain superfamily/Winged helix DNA-binding domain"/>
    <property type="match status" value="1"/>
</dbReference>
<dbReference type="PANTHER" id="PTHR30537:SF17">
    <property type="entry name" value="LYSR-FAMILY REGULATORY PROTEIN"/>
    <property type="match status" value="1"/>
</dbReference>
<dbReference type="RefSeq" id="WP_133144645.1">
    <property type="nucleotide sequence ID" value="NZ_CAACYJ010000035.1"/>
</dbReference>
<dbReference type="InterPro" id="IPR005119">
    <property type="entry name" value="LysR_subst-bd"/>
</dbReference>